<feature type="repeat" description="TPR" evidence="4">
    <location>
        <begin position="459"/>
        <end position="492"/>
    </location>
</feature>
<dbReference type="Proteomes" id="UP001652642">
    <property type="component" value="Chromosome 3"/>
</dbReference>
<dbReference type="InterPro" id="IPR013105">
    <property type="entry name" value="TPR_2"/>
</dbReference>
<evidence type="ECO:0000313" key="7">
    <source>
        <dbReference type="RefSeq" id="XP_020658850.2"/>
    </source>
</evidence>
<feature type="region of interest" description="Disordered" evidence="5">
    <location>
        <begin position="1"/>
        <end position="24"/>
    </location>
</feature>
<dbReference type="GO" id="GO:0051607">
    <property type="term" value="P:defense response to virus"/>
    <property type="evidence" value="ECO:0007669"/>
    <property type="project" value="TreeGrafter"/>
</dbReference>
<accession>A0A6J0UHY8</accession>
<feature type="compositionally biased region" description="Basic and acidic residues" evidence="5">
    <location>
        <begin position="1"/>
        <end position="11"/>
    </location>
</feature>
<organism evidence="6 7">
    <name type="scientific">Pogona vitticeps</name>
    <name type="common">central bearded dragon</name>
    <dbReference type="NCBI Taxonomy" id="103695"/>
    <lineage>
        <taxon>Eukaryota</taxon>
        <taxon>Metazoa</taxon>
        <taxon>Chordata</taxon>
        <taxon>Craniata</taxon>
        <taxon>Vertebrata</taxon>
        <taxon>Euteleostomi</taxon>
        <taxon>Lepidosauria</taxon>
        <taxon>Squamata</taxon>
        <taxon>Bifurcata</taxon>
        <taxon>Unidentata</taxon>
        <taxon>Episquamata</taxon>
        <taxon>Toxicofera</taxon>
        <taxon>Iguania</taxon>
        <taxon>Acrodonta</taxon>
        <taxon>Agamidae</taxon>
        <taxon>Amphibolurinae</taxon>
        <taxon>Pogona</taxon>
    </lineage>
</organism>
<dbReference type="PANTHER" id="PTHR10271">
    <property type="entry name" value="INTERFERON-INDUCED PROTEIN WITH TETRATRICOPEPTIDE REPEATS"/>
    <property type="match status" value="1"/>
</dbReference>
<comment type="similarity">
    <text evidence="3">Belongs to the IFIT family.</text>
</comment>
<evidence type="ECO:0000256" key="2">
    <source>
        <dbReference type="ARBA" id="ARBA00022803"/>
    </source>
</evidence>
<dbReference type="InterPro" id="IPR011990">
    <property type="entry name" value="TPR-like_helical_dom_sf"/>
</dbReference>
<name>A0A6J0UHY8_9SAUR</name>
<dbReference type="GO" id="GO:0005829">
    <property type="term" value="C:cytosol"/>
    <property type="evidence" value="ECO:0007669"/>
    <property type="project" value="TreeGrafter"/>
</dbReference>
<keyword evidence="1" id="KW-0677">Repeat</keyword>
<dbReference type="Pfam" id="PF13432">
    <property type="entry name" value="TPR_16"/>
    <property type="match status" value="1"/>
</dbReference>
<dbReference type="SMART" id="SM00028">
    <property type="entry name" value="TPR"/>
    <property type="match status" value="6"/>
</dbReference>
<dbReference type="SUPFAM" id="SSF48452">
    <property type="entry name" value="TPR-like"/>
    <property type="match status" value="1"/>
</dbReference>
<evidence type="ECO:0000256" key="5">
    <source>
        <dbReference type="SAM" id="MobiDB-lite"/>
    </source>
</evidence>
<dbReference type="RefSeq" id="XP_020658850.2">
    <property type="nucleotide sequence ID" value="XM_020803191.2"/>
</dbReference>
<dbReference type="Gene3D" id="1.25.40.10">
    <property type="entry name" value="Tetratricopeptide repeat domain"/>
    <property type="match status" value="4"/>
</dbReference>
<dbReference type="Pfam" id="PF13176">
    <property type="entry name" value="TPR_7"/>
    <property type="match status" value="1"/>
</dbReference>
<evidence type="ECO:0000256" key="3">
    <source>
        <dbReference type="ARBA" id="ARBA00038336"/>
    </source>
</evidence>
<dbReference type="KEGG" id="pvt:110084121"/>
<sequence>MEEKDKRERCGKGQKGPGVRVGRCEESETSNNDIKKILLQLECHFTWTLRKENVDPDELEQRILDQIEFLPYESKVQNYNLLGFVKYLNGKKEDALDDLKKAEEAVKTEHPEDIEKHSLVTWGNYAWLFYHMGNMAEAQTYINKTEILCKRNKSTSPYKMKLPHIYCEKAWALLKFGANNHQRAKESFVKALEEEPNNPEFNAGYAIAMYRLEDHDDRKSAAQSSSLEPLRRAVQLNPDDPCVLPLLALKLQETDNAEEGEKYMEESLAKHPDLPHVLRYAAKFYRKKGEVQTALKYLTKALRLTPNSGFLHHQVGLCYRAMYFDMKKTRGFHHQPTEEMKELLRLCILHFQTVIEHKTKFFFAHLDLANIYAEGGKIQEAEEMFQRAFGMKKLTNPEKQWLHFCYGRYQQFHKKSDSEAMKHFLEGLKIEHESSYREKCKDMLKKLIEKRIKKGPADAKSLGILGFIHQLDGEKRQAIECYERALKMDPGNEEYLSAISNLRLSLQN</sequence>
<proteinExistence type="inferred from homology"/>
<feature type="repeat" description="TPR" evidence="4">
    <location>
        <begin position="275"/>
        <end position="308"/>
    </location>
</feature>
<dbReference type="PROSITE" id="PS50005">
    <property type="entry name" value="TPR"/>
    <property type="match status" value="2"/>
</dbReference>
<evidence type="ECO:0000313" key="6">
    <source>
        <dbReference type="Proteomes" id="UP001652642"/>
    </source>
</evidence>
<evidence type="ECO:0000256" key="4">
    <source>
        <dbReference type="PROSITE-ProRule" id="PRU00339"/>
    </source>
</evidence>
<evidence type="ECO:0000256" key="1">
    <source>
        <dbReference type="ARBA" id="ARBA00022737"/>
    </source>
</evidence>
<gene>
    <name evidence="7" type="primary">LOC110084121</name>
</gene>
<keyword evidence="2 4" id="KW-0802">TPR repeat</keyword>
<reference evidence="7" key="1">
    <citation type="submission" date="2025-08" db="UniProtKB">
        <authorList>
            <consortium name="RefSeq"/>
        </authorList>
    </citation>
    <scope>IDENTIFICATION</scope>
</reference>
<dbReference type="GO" id="GO:0045087">
    <property type="term" value="P:innate immune response"/>
    <property type="evidence" value="ECO:0007669"/>
    <property type="project" value="UniProtKB-KW"/>
</dbReference>
<dbReference type="InParanoid" id="A0A6J0UHY8"/>
<dbReference type="OrthoDB" id="10043504at2759"/>
<keyword evidence="6" id="KW-1185">Reference proteome</keyword>
<dbReference type="Pfam" id="PF07719">
    <property type="entry name" value="TPR_2"/>
    <property type="match status" value="1"/>
</dbReference>
<dbReference type="AlphaFoldDB" id="A0A6J0UHY8"/>
<dbReference type="Pfam" id="PF13181">
    <property type="entry name" value="TPR_8"/>
    <property type="match status" value="1"/>
</dbReference>
<dbReference type="InterPro" id="IPR019734">
    <property type="entry name" value="TPR_rpt"/>
</dbReference>
<dbReference type="GeneID" id="110084121"/>
<protein>
    <submittedName>
        <fullName evidence="7">Interferon-induced protein with tetratricopeptide repeats 5-like</fullName>
    </submittedName>
</protein>
<dbReference type="PANTHER" id="PTHR10271:SF0">
    <property type="entry name" value="INTERFERON-INDUCED PROTEIN WITH TETRATRICOPEPTIDE REPEATS 5"/>
    <property type="match status" value="1"/>
</dbReference>